<evidence type="ECO:0000313" key="7">
    <source>
        <dbReference type="Proteomes" id="UP001212123"/>
    </source>
</evidence>
<feature type="transmembrane region" description="Helical" evidence="4">
    <location>
        <begin position="317"/>
        <end position="335"/>
    </location>
</feature>
<feature type="coiled-coil region" evidence="3">
    <location>
        <begin position="244"/>
        <end position="271"/>
    </location>
</feature>
<evidence type="ECO:0000256" key="2">
    <source>
        <dbReference type="ARBA" id="ARBA00023134"/>
    </source>
</evidence>
<evidence type="ECO:0000259" key="5">
    <source>
        <dbReference type="Pfam" id="PF01926"/>
    </source>
</evidence>
<keyword evidence="4" id="KW-0472">Membrane</keyword>
<organism evidence="6 7">
    <name type="scientific">Dolichospermum circinale CS-537/01</name>
    <dbReference type="NCBI Taxonomy" id="3021739"/>
    <lineage>
        <taxon>Bacteria</taxon>
        <taxon>Bacillati</taxon>
        <taxon>Cyanobacteriota</taxon>
        <taxon>Cyanophyceae</taxon>
        <taxon>Nostocales</taxon>
        <taxon>Aphanizomenonaceae</taxon>
        <taxon>Dolichospermum</taxon>
        <taxon>Dolichospermum circinale</taxon>
    </lineage>
</organism>
<feature type="transmembrane region" description="Helical" evidence="4">
    <location>
        <begin position="347"/>
        <end position="368"/>
    </location>
</feature>
<protein>
    <submittedName>
        <fullName evidence="6">GTP-binding protein</fullName>
    </submittedName>
</protein>
<accession>A0ABT5A1B5</accession>
<evidence type="ECO:0000256" key="1">
    <source>
        <dbReference type="ARBA" id="ARBA00022741"/>
    </source>
</evidence>
<dbReference type="PANTHER" id="PTHR42714:SF2">
    <property type="entry name" value="TRNA MODIFICATION GTPASE GTPBP3, MITOCHONDRIAL"/>
    <property type="match status" value="1"/>
</dbReference>
<feature type="coiled-coil region" evidence="3">
    <location>
        <begin position="6"/>
        <end position="33"/>
    </location>
</feature>
<dbReference type="NCBIfam" id="TIGR00231">
    <property type="entry name" value="small_GTP"/>
    <property type="match status" value="1"/>
</dbReference>
<sequence length="454" mass="51032">MNKNLSTELNALLKQYKDTVAVLRQELSERELEEIGSTINRMEELKVVVSVFGETNSGKSALLNSLLGFNNDNDPNTLPFSVDAQINKWSDEIEKNNRKVWQEVSGLEIVLQDTPGIAGDDFSHFPKAKKMATSSDIVLYVFSEEIKGDQVRVMNELLSTQKPVIFVLNKIDKHRPNEIEAKKKDLITKAPNLKNEMIVLTAGHPIRQEPMIDDLVETITSIVKYKQSELIGGTIENFMNQALNLAAERKIEKIEHERRRIENQNAKIAVEKALVLKTANNMADSIVIRYATAASLLAAAIPFRLDFITTTLISGGMSVHIFSIFSVAGIIVSMGNKPDTNLIIKQLAEAAIQMLFANAVAFPAYIAISIGLKSNPFSYWVGSLLDSAFTFFIVSVVGYSFSFYCANNLSWGEKQNATEVLKEFIRKYIYELFINKIPEKYREQVRRLINPDLL</sequence>
<dbReference type="Gene3D" id="3.40.50.300">
    <property type="entry name" value="P-loop containing nucleotide triphosphate hydrolases"/>
    <property type="match status" value="1"/>
</dbReference>
<keyword evidence="4" id="KW-1133">Transmembrane helix</keyword>
<reference evidence="6 7" key="1">
    <citation type="submission" date="2023-01" db="EMBL/GenBank/DDBJ databases">
        <title>Genomes from the Australian National Cyanobacteria Reference Collection.</title>
        <authorList>
            <person name="Willis A."/>
            <person name="Lee E.M.F."/>
        </authorList>
    </citation>
    <scope>NUCLEOTIDE SEQUENCE [LARGE SCALE GENOMIC DNA]</scope>
    <source>
        <strain evidence="6 7">CS-537/01</strain>
    </source>
</reference>
<feature type="transmembrane region" description="Helical" evidence="4">
    <location>
        <begin position="388"/>
        <end position="406"/>
    </location>
</feature>
<name>A0ABT5A1B5_9CYAN</name>
<dbReference type="InterPro" id="IPR027417">
    <property type="entry name" value="P-loop_NTPase"/>
</dbReference>
<keyword evidence="3" id="KW-0175">Coiled coil</keyword>
<evidence type="ECO:0000256" key="3">
    <source>
        <dbReference type="SAM" id="Coils"/>
    </source>
</evidence>
<comment type="caution">
    <text evidence="6">The sequence shown here is derived from an EMBL/GenBank/DDBJ whole genome shotgun (WGS) entry which is preliminary data.</text>
</comment>
<evidence type="ECO:0000256" key="4">
    <source>
        <dbReference type="SAM" id="Phobius"/>
    </source>
</evidence>
<dbReference type="InterPro" id="IPR005225">
    <property type="entry name" value="Small_GTP-bd"/>
</dbReference>
<dbReference type="Pfam" id="PF01926">
    <property type="entry name" value="MMR_HSR1"/>
    <property type="match status" value="1"/>
</dbReference>
<feature type="transmembrane region" description="Helical" evidence="4">
    <location>
        <begin position="286"/>
        <end position="305"/>
    </location>
</feature>
<keyword evidence="2" id="KW-0342">GTP-binding</keyword>
<keyword evidence="4" id="KW-0812">Transmembrane</keyword>
<dbReference type="InterPro" id="IPR006073">
    <property type="entry name" value="GTP-bd"/>
</dbReference>
<dbReference type="SUPFAM" id="SSF52540">
    <property type="entry name" value="P-loop containing nucleoside triphosphate hydrolases"/>
    <property type="match status" value="1"/>
</dbReference>
<dbReference type="RefSeq" id="WP_271804882.1">
    <property type="nucleotide sequence ID" value="NZ_JAQMTU010000026.1"/>
</dbReference>
<dbReference type="Proteomes" id="UP001212123">
    <property type="component" value="Unassembled WGS sequence"/>
</dbReference>
<proteinExistence type="predicted"/>
<keyword evidence="7" id="KW-1185">Reference proteome</keyword>
<evidence type="ECO:0000313" key="6">
    <source>
        <dbReference type="EMBL" id="MDB9485716.1"/>
    </source>
</evidence>
<dbReference type="PANTHER" id="PTHR42714">
    <property type="entry name" value="TRNA MODIFICATION GTPASE GTPBP3"/>
    <property type="match status" value="1"/>
</dbReference>
<dbReference type="EMBL" id="JAQMTU010000026">
    <property type="protein sequence ID" value="MDB9485716.1"/>
    <property type="molecule type" value="Genomic_DNA"/>
</dbReference>
<feature type="domain" description="G" evidence="5">
    <location>
        <begin position="49"/>
        <end position="170"/>
    </location>
</feature>
<keyword evidence="1" id="KW-0547">Nucleotide-binding</keyword>
<gene>
    <name evidence="6" type="ORF">PN492_04005</name>
</gene>